<dbReference type="PROSITE" id="PS50075">
    <property type="entry name" value="CARRIER"/>
    <property type="match status" value="1"/>
</dbReference>
<dbReference type="InterPro" id="IPR003230">
    <property type="entry name" value="DltC"/>
</dbReference>
<dbReference type="Proteomes" id="UP000199182">
    <property type="component" value="Unassembled WGS sequence"/>
</dbReference>
<dbReference type="NCBIfam" id="NF003464">
    <property type="entry name" value="PRK05087.1"/>
    <property type="match status" value="1"/>
</dbReference>
<keyword evidence="7" id="KW-0436">Ligase</keyword>
<reference evidence="7 8" key="1">
    <citation type="submission" date="2016-10" db="EMBL/GenBank/DDBJ databases">
        <authorList>
            <person name="de Groot N.N."/>
        </authorList>
    </citation>
    <scope>NUCLEOTIDE SEQUENCE [LARGE SCALE GENOMIC DNA]</scope>
    <source>
        <strain evidence="7 8">CGMCC 1.5012</strain>
    </source>
</reference>
<dbReference type="AlphaFoldDB" id="A0A1G9ZUP8"/>
<keyword evidence="8" id="KW-1185">Reference proteome</keyword>
<keyword evidence="2 5" id="KW-0963">Cytoplasm</keyword>
<protein>
    <recommendedName>
        <fullName evidence="5">D-alanyl carrier protein</fullName>
        <shortName evidence="5">DCP</shortName>
    </recommendedName>
    <alternativeName>
        <fullName evidence="5">D-alanine--poly(phosphoribitol) ligase subunit 2</fullName>
    </alternativeName>
</protein>
<keyword evidence="1 5" id="KW-0596">Phosphopantetheine</keyword>
<feature type="domain" description="Carrier" evidence="6">
    <location>
        <begin position="4"/>
        <end position="81"/>
    </location>
</feature>
<dbReference type="GO" id="GO:0016874">
    <property type="term" value="F:ligase activity"/>
    <property type="evidence" value="ECO:0007669"/>
    <property type="project" value="UniProtKB-KW"/>
</dbReference>
<proteinExistence type="inferred from homology"/>
<dbReference type="GO" id="GO:0071555">
    <property type="term" value="P:cell wall organization"/>
    <property type="evidence" value="ECO:0007669"/>
    <property type="project" value="UniProtKB-KW"/>
</dbReference>
<keyword evidence="3 5" id="KW-0597">Phosphoprotein</keyword>
<dbReference type="STRING" id="258515.SAMN05192585_11440"/>
<dbReference type="InterPro" id="IPR009081">
    <property type="entry name" value="PP-bd_ACP"/>
</dbReference>
<evidence type="ECO:0000259" key="6">
    <source>
        <dbReference type="PROSITE" id="PS50075"/>
    </source>
</evidence>
<dbReference type="GO" id="GO:0036370">
    <property type="term" value="F:D-alanyl carrier activity"/>
    <property type="evidence" value="ECO:0007669"/>
    <property type="project" value="UniProtKB-UniRule"/>
</dbReference>
<comment type="similarity">
    <text evidence="5">Belongs to the DltC family.</text>
</comment>
<organism evidence="7 8">
    <name type="scientific">Acetanaerobacterium elongatum</name>
    <dbReference type="NCBI Taxonomy" id="258515"/>
    <lineage>
        <taxon>Bacteria</taxon>
        <taxon>Bacillati</taxon>
        <taxon>Bacillota</taxon>
        <taxon>Clostridia</taxon>
        <taxon>Eubacteriales</taxon>
        <taxon>Oscillospiraceae</taxon>
        <taxon>Acetanaerobacterium</taxon>
    </lineage>
</organism>
<keyword evidence="4 5" id="KW-0961">Cell wall biogenesis/degradation</keyword>
<dbReference type="RefSeq" id="WP_092639823.1">
    <property type="nucleotide sequence ID" value="NZ_FNID01000014.1"/>
</dbReference>
<dbReference type="GO" id="GO:0005737">
    <property type="term" value="C:cytoplasm"/>
    <property type="evidence" value="ECO:0007669"/>
    <property type="project" value="UniProtKB-SubCell"/>
</dbReference>
<dbReference type="InterPro" id="IPR036736">
    <property type="entry name" value="ACP-like_sf"/>
</dbReference>
<evidence type="ECO:0000256" key="3">
    <source>
        <dbReference type="ARBA" id="ARBA00022553"/>
    </source>
</evidence>
<dbReference type="UniPathway" id="UPA00556"/>
<evidence type="ECO:0000256" key="5">
    <source>
        <dbReference type="HAMAP-Rule" id="MF_00565"/>
    </source>
</evidence>
<dbReference type="GO" id="GO:0070395">
    <property type="term" value="P:lipoteichoic acid biosynthetic process"/>
    <property type="evidence" value="ECO:0007669"/>
    <property type="project" value="UniProtKB-UniRule"/>
</dbReference>
<dbReference type="Pfam" id="PF00550">
    <property type="entry name" value="PP-binding"/>
    <property type="match status" value="1"/>
</dbReference>
<dbReference type="EMBL" id="FNID01000014">
    <property type="protein sequence ID" value="SDN24671.1"/>
    <property type="molecule type" value="Genomic_DNA"/>
</dbReference>
<evidence type="ECO:0000256" key="2">
    <source>
        <dbReference type="ARBA" id="ARBA00022490"/>
    </source>
</evidence>
<name>A0A1G9ZUP8_9FIRM</name>
<feature type="modified residue" description="O-(pantetheine 4'-phosphoryl)serine" evidence="5">
    <location>
        <position position="39"/>
    </location>
</feature>
<comment type="subcellular location">
    <subcellularLocation>
        <location evidence="5">Cytoplasm</location>
    </subcellularLocation>
</comment>
<comment type="function">
    <text evidence="5">Carrier protein involved in the D-alanylation of lipoteichoic acid (LTA). The loading of thioester-linked D-alanine onto DltC is catalyzed by D-alanine--D-alanyl carrier protein ligase DltA. The DltC-carried D-alanyl group is further transferred to cell membrane phosphatidylglycerol (PG) by forming an ester bond, probably catalyzed by DltD. D-alanylation of LTA plays an important role in modulating the properties of the cell wall in Gram-positive bacteria, influencing the net charge of the cell wall.</text>
</comment>
<sequence>MDVNSMREEVLAILAQVCGEREILQNDELDLFETGLLDSLALINLLDELEERLNIVIQPSQVKRECWRTPRNIVELVEANR</sequence>
<dbReference type="HAMAP" id="MF_00565">
    <property type="entry name" value="DltC"/>
    <property type="match status" value="1"/>
</dbReference>
<evidence type="ECO:0000256" key="4">
    <source>
        <dbReference type="ARBA" id="ARBA00023316"/>
    </source>
</evidence>
<accession>A0A1G9ZUP8</accession>
<dbReference type="Gene3D" id="1.10.1200.10">
    <property type="entry name" value="ACP-like"/>
    <property type="match status" value="1"/>
</dbReference>
<comment type="pathway">
    <text evidence="5">Cell wall biogenesis; lipoteichoic acid biosynthesis.</text>
</comment>
<comment type="PTM">
    <text evidence="5">4'-phosphopantetheine is transferred from CoA to a specific serine of apo-DCP.</text>
</comment>
<dbReference type="OrthoDB" id="6462171at2"/>
<gene>
    <name evidence="5" type="primary">dltC</name>
    <name evidence="7" type="ORF">SAMN05192585_11440</name>
</gene>
<evidence type="ECO:0000256" key="1">
    <source>
        <dbReference type="ARBA" id="ARBA00022450"/>
    </source>
</evidence>
<dbReference type="NCBIfam" id="TIGR01688">
    <property type="entry name" value="dltC"/>
    <property type="match status" value="1"/>
</dbReference>
<evidence type="ECO:0000313" key="8">
    <source>
        <dbReference type="Proteomes" id="UP000199182"/>
    </source>
</evidence>
<evidence type="ECO:0000313" key="7">
    <source>
        <dbReference type="EMBL" id="SDN24671.1"/>
    </source>
</evidence>
<dbReference type="SUPFAM" id="SSF47336">
    <property type="entry name" value="ACP-like"/>
    <property type="match status" value="1"/>
</dbReference>